<comment type="similarity">
    <text evidence="1">Belongs to the HIBADH-related family. NP60 subfamily.</text>
</comment>
<dbReference type="GO" id="GO:0051287">
    <property type="term" value="F:NAD binding"/>
    <property type="evidence" value="ECO:0007669"/>
    <property type="project" value="InterPro"/>
</dbReference>
<organism evidence="7 8">
    <name type="scientific">Coccomyxa viridis</name>
    <dbReference type="NCBI Taxonomy" id="1274662"/>
    <lineage>
        <taxon>Eukaryota</taxon>
        <taxon>Viridiplantae</taxon>
        <taxon>Chlorophyta</taxon>
        <taxon>core chlorophytes</taxon>
        <taxon>Trebouxiophyceae</taxon>
        <taxon>Trebouxiophyceae incertae sedis</taxon>
        <taxon>Coccomyxaceae</taxon>
        <taxon>Coccomyxa</taxon>
    </lineage>
</organism>
<evidence type="ECO:0000256" key="2">
    <source>
        <dbReference type="ARBA" id="ARBA00023002"/>
    </source>
</evidence>
<dbReference type="SUPFAM" id="SSF48179">
    <property type="entry name" value="6-phosphogluconate dehydrogenase C-terminal domain-like"/>
    <property type="match status" value="1"/>
</dbReference>
<gene>
    <name evidence="7" type="ORF">CVIRNUC_000555</name>
</gene>
<keyword evidence="2" id="KW-0560">Oxidoreductase</keyword>
<dbReference type="Gene3D" id="3.40.50.720">
    <property type="entry name" value="NAD(P)-binding Rossmann-like Domain"/>
    <property type="match status" value="1"/>
</dbReference>
<comment type="caution">
    <text evidence="7">The sequence shown here is derived from an EMBL/GenBank/DDBJ whole genome shotgun (WGS) entry which is preliminary data.</text>
</comment>
<dbReference type="EMBL" id="CAUYUE010000001">
    <property type="protein sequence ID" value="CAK0735282.1"/>
    <property type="molecule type" value="Genomic_DNA"/>
</dbReference>
<keyword evidence="8" id="KW-1185">Reference proteome</keyword>
<evidence type="ECO:0000256" key="4">
    <source>
        <dbReference type="PIRSR" id="PIRSR000103-1"/>
    </source>
</evidence>
<dbReference type="SUPFAM" id="SSF51735">
    <property type="entry name" value="NAD(P)-binding Rossmann-fold domains"/>
    <property type="match status" value="1"/>
</dbReference>
<dbReference type="InterPro" id="IPR015815">
    <property type="entry name" value="HIBADH-related"/>
</dbReference>
<dbReference type="GO" id="GO:0050661">
    <property type="term" value="F:NADP binding"/>
    <property type="evidence" value="ECO:0007669"/>
    <property type="project" value="InterPro"/>
</dbReference>
<evidence type="ECO:0000256" key="3">
    <source>
        <dbReference type="ARBA" id="ARBA00023027"/>
    </source>
</evidence>
<dbReference type="GO" id="GO:0016491">
    <property type="term" value="F:oxidoreductase activity"/>
    <property type="evidence" value="ECO:0007669"/>
    <property type="project" value="UniProtKB-KW"/>
</dbReference>
<dbReference type="PANTHER" id="PTHR43580">
    <property type="entry name" value="OXIDOREDUCTASE GLYR1-RELATED"/>
    <property type="match status" value="1"/>
</dbReference>
<evidence type="ECO:0000259" key="5">
    <source>
        <dbReference type="Pfam" id="PF03446"/>
    </source>
</evidence>
<evidence type="ECO:0000256" key="1">
    <source>
        <dbReference type="ARBA" id="ARBA00007598"/>
    </source>
</evidence>
<dbReference type="InterPro" id="IPR051265">
    <property type="entry name" value="HIBADH-related_NP60_sf"/>
</dbReference>
<evidence type="ECO:0000313" key="7">
    <source>
        <dbReference type="EMBL" id="CAK0735282.1"/>
    </source>
</evidence>
<dbReference type="PANTHER" id="PTHR43580:SF8">
    <property type="entry name" value="6-PHOSPHOGLUCONATE DEHYDROGENASE NADP-BINDING DOMAIN-CONTAINING PROTEIN-RELATED"/>
    <property type="match status" value="1"/>
</dbReference>
<name>A0AAV1HV51_9CHLO</name>
<dbReference type="Proteomes" id="UP001314263">
    <property type="component" value="Unassembled WGS sequence"/>
</dbReference>
<dbReference type="AlphaFoldDB" id="A0AAV1HV51"/>
<sequence>MPGNDVGFAGLGAMGLQMALRLQQSLSKQGQSPSLIAWNRTLSKAEPLTKLGAETVEHPAGLAERCSVIFTMLVDDNAVQSVVRDILSAHPAQGTIIVECSTIYPGLTQELEDQAQEAGCRLLSCPVFGRPDAVKAGNALFVCAGDPAAKEQVAPLLRAMGSSILDCGTEAKAGAVMKLVGNFTFMSYVETAAEAMALADAGGLPRASLTAFLDRIFPGFVTKDYTETLDKDRFEPTPEKPGFKLEGGIKDAKHMRRLGTDLNAPLPLCDLFLGHMLSVRNNGGGSLDWSSLALAVRKDAGLRVKPDVFSRRQTGDE</sequence>
<feature type="domain" description="3-hydroxyisobutyrate dehydrogenase-like NAD-binding" evidence="6">
    <location>
        <begin position="173"/>
        <end position="293"/>
    </location>
</feature>
<dbReference type="InterPro" id="IPR006115">
    <property type="entry name" value="6PGDH_NADP-bd"/>
</dbReference>
<dbReference type="PIRSF" id="PIRSF000103">
    <property type="entry name" value="HIBADH"/>
    <property type="match status" value="1"/>
</dbReference>
<feature type="active site" evidence="4">
    <location>
        <position position="178"/>
    </location>
</feature>
<keyword evidence="3" id="KW-0520">NAD</keyword>
<reference evidence="7 8" key="1">
    <citation type="submission" date="2023-10" db="EMBL/GenBank/DDBJ databases">
        <authorList>
            <person name="Maclean D."/>
            <person name="Macfadyen A."/>
        </authorList>
    </citation>
    <scope>NUCLEOTIDE SEQUENCE [LARGE SCALE GENOMIC DNA]</scope>
</reference>
<dbReference type="InterPro" id="IPR013328">
    <property type="entry name" value="6PGD_dom2"/>
</dbReference>
<dbReference type="InterPro" id="IPR008927">
    <property type="entry name" value="6-PGluconate_DH-like_C_sf"/>
</dbReference>
<accession>A0AAV1HV51</accession>
<feature type="domain" description="6-phosphogluconate dehydrogenase NADP-binding" evidence="5">
    <location>
        <begin position="5"/>
        <end position="167"/>
    </location>
</feature>
<dbReference type="Pfam" id="PF14833">
    <property type="entry name" value="NAD_binding_11"/>
    <property type="match status" value="1"/>
</dbReference>
<dbReference type="InterPro" id="IPR029154">
    <property type="entry name" value="HIBADH-like_NADP-bd"/>
</dbReference>
<protein>
    <submittedName>
        <fullName evidence="7">Uncharacterized protein</fullName>
    </submittedName>
</protein>
<dbReference type="Gene3D" id="1.10.1040.10">
    <property type="entry name" value="N-(1-d-carboxylethyl)-l-norvaline Dehydrogenase, domain 2"/>
    <property type="match status" value="1"/>
</dbReference>
<proteinExistence type="inferred from homology"/>
<evidence type="ECO:0000259" key="6">
    <source>
        <dbReference type="Pfam" id="PF14833"/>
    </source>
</evidence>
<dbReference type="Pfam" id="PF03446">
    <property type="entry name" value="NAD_binding_2"/>
    <property type="match status" value="1"/>
</dbReference>
<dbReference type="InterPro" id="IPR036291">
    <property type="entry name" value="NAD(P)-bd_dom_sf"/>
</dbReference>
<evidence type="ECO:0000313" key="8">
    <source>
        <dbReference type="Proteomes" id="UP001314263"/>
    </source>
</evidence>